<dbReference type="PROSITE" id="PS50158">
    <property type="entry name" value="ZF_CCHC"/>
    <property type="match status" value="1"/>
</dbReference>
<dbReference type="PANTHER" id="PTHR31286">
    <property type="entry name" value="GLYCINE-RICH CELL WALL STRUCTURAL PROTEIN 1.8-LIKE"/>
    <property type="match status" value="1"/>
</dbReference>
<evidence type="ECO:0000313" key="4">
    <source>
        <dbReference type="EMBL" id="CAL1383094.1"/>
    </source>
</evidence>
<accession>A0AAV2EB99</accession>
<keyword evidence="1" id="KW-0863">Zinc-finger</keyword>
<dbReference type="EMBL" id="OZ034817">
    <property type="protein sequence ID" value="CAL1383094.1"/>
    <property type="molecule type" value="Genomic_DNA"/>
</dbReference>
<evidence type="ECO:0000259" key="3">
    <source>
        <dbReference type="PROSITE" id="PS50158"/>
    </source>
</evidence>
<name>A0AAV2EB99_9ROSI</name>
<dbReference type="InterPro" id="IPR001878">
    <property type="entry name" value="Znf_CCHC"/>
</dbReference>
<proteinExistence type="predicted"/>
<dbReference type="PANTHER" id="PTHR31286:SF99">
    <property type="entry name" value="DUF4283 DOMAIN-CONTAINING PROTEIN"/>
    <property type="match status" value="1"/>
</dbReference>
<keyword evidence="1" id="KW-0479">Metal-binding</keyword>
<gene>
    <name evidence="4" type="ORF">LTRI10_LOCUS24383</name>
</gene>
<dbReference type="Proteomes" id="UP001497516">
    <property type="component" value="Chromosome 4"/>
</dbReference>
<feature type="compositionally biased region" description="Basic residues" evidence="2">
    <location>
        <begin position="130"/>
        <end position="144"/>
    </location>
</feature>
<dbReference type="InterPro" id="IPR040256">
    <property type="entry name" value="At4g02000-like"/>
</dbReference>
<reference evidence="4 5" key="1">
    <citation type="submission" date="2024-04" db="EMBL/GenBank/DDBJ databases">
        <authorList>
            <person name="Fracassetti M."/>
        </authorList>
    </citation>
    <scope>NUCLEOTIDE SEQUENCE [LARGE SCALE GENOMIC DNA]</scope>
</reference>
<evidence type="ECO:0000313" key="5">
    <source>
        <dbReference type="Proteomes" id="UP001497516"/>
    </source>
</evidence>
<feature type="region of interest" description="Disordered" evidence="2">
    <location>
        <begin position="94"/>
        <end position="180"/>
    </location>
</feature>
<keyword evidence="5" id="KW-1185">Reference proteome</keyword>
<feature type="domain" description="CCHC-type" evidence="3">
    <location>
        <begin position="79"/>
        <end position="92"/>
    </location>
</feature>
<evidence type="ECO:0000256" key="2">
    <source>
        <dbReference type="SAM" id="MobiDB-lite"/>
    </source>
</evidence>
<dbReference type="GO" id="GO:0003676">
    <property type="term" value="F:nucleic acid binding"/>
    <property type="evidence" value="ECO:0007669"/>
    <property type="project" value="InterPro"/>
</dbReference>
<protein>
    <recommendedName>
        <fullName evidence="3">CCHC-type domain-containing protein</fullName>
    </recommendedName>
</protein>
<keyword evidence="1" id="KW-0862">Zinc</keyword>
<sequence>MVWVRFPELPIEYYDREFLFMLGATIGNPGRVDATRENAMRGKFARLCVEVDFNKLLISRVKIGRFHQRVEYFCLHTICFSCGRVGHKVEQCIGSSSESKEERENNLSPLMSKSSHPDEGAYGPWIQAQRRGKRKRSTTSKPKRGATPANRAPASVPEKGVHVSQSLPRENRITAPNKMS</sequence>
<organism evidence="4 5">
    <name type="scientific">Linum trigynum</name>
    <dbReference type="NCBI Taxonomy" id="586398"/>
    <lineage>
        <taxon>Eukaryota</taxon>
        <taxon>Viridiplantae</taxon>
        <taxon>Streptophyta</taxon>
        <taxon>Embryophyta</taxon>
        <taxon>Tracheophyta</taxon>
        <taxon>Spermatophyta</taxon>
        <taxon>Magnoliopsida</taxon>
        <taxon>eudicotyledons</taxon>
        <taxon>Gunneridae</taxon>
        <taxon>Pentapetalae</taxon>
        <taxon>rosids</taxon>
        <taxon>fabids</taxon>
        <taxon>Malpighiales</taxon>
        <taxon>Linaceae</taxon>
        <taxon>Linum</taxon>
    </lineage>
</organism>
<evidence type="ECO:0000256" key="1">
    <source>
        <dbReference type="PROSITE-ProRule" id="PRU00047"/>
    </source>
</evidence>
<dbReference type="AlphaFoldDB" id="A0AAV2EB99"/>
<dbReference type="GO" id="GO:0008270">
    <property type="term" value="F:zinc ion binding"/>
    <property type="evidence" value="ECO:0007669"/>
    <property type="project" value="UniProtKB-KW"/>
</dbReference>